<feature type="transmembrane region" description="Helical" evidence="2">
    <location>
        <begin position="9"/>
        <end position="29"/>
    </location>
</feature>
<evidence type="ECO:0000256" key="2">
    <source>
        <dbReference type="SAM" id="Phobius"/>
    </source>
</evidence>
<keyword evidence="2" id="KW-0472">Membrane</keyword>
<keyword evidence="2" id="KW-1133">Transmembrane helix</keyword>
<evidence type="ECO:0000313" key="4">
    <source>
        <dbReference type="Proteomes" id="UP000441333"/>
    </source>
</evidence>
<sequence>MNLTNQHRALLITLLITGTVLLMVFNLSLDKQKVFASESYYELEPEKEPTPEEIKILEALEQQNHAKAETNQAFNQNEKAKHFAQAYKPIAPPEDYTPKSNEKGEAQEPTQKNDFKPATDASLNQEELSKFSKVNELLKKQRAQNNSRSSISFSLPNRTKVHIPIPIYLCEVDGKIIVNVTVNANGDVVDSYVNTASTSNNECLMERALEYANRSRFSKAPNQKDQLGTITFMFKGKR</sequence>
<gene>
    <name evidence="3" type="ORF">F6U93_06485</name>
</gene>
<feature type="region of interest" description="Disordered" evidence="1">
    <location>
        <begin position="90"/>
        <end position="122"/>
    </location>
</feature>
<dbReference type="EMBL" id="WAAT01000037">
    <property type="protein sequence ID" value="KAB1068342.1"/>
    <property type="molecule type" value="Genomic_DNA"/>
</dbReference>
<protein>
    <recommendedName>
        <fullName evidence="5">Energy transducer TonB</fullName>
    </recommendedName>
</protein>
<comment type="caution">
    <text evidence="3">The sequence shown here is derived from an EMBL/GenBank/DDBJ whole genome shotgun (WGS) entry which is preliminary data.</text>
</comment>
<evidence type="ECO:0008006" key="5">
    <source>
        <dbReference type="Google" id="ProtNLM"/>
    </source>
</evidence>
<reference evidence="3 4" key="1">
    <citation type="submission" date="2019-09" db="EMBL/GenBank/DDBJ databases">
        <authorList>
            <person name="Cao W.R."/>
        </authorList>
    </citation>
    <scope>NUCLEOTIDE SEQUENCE [LARGE SCALE GENOMIC DNA]</scope>
    <source>
        <strain evidence="3 4">B1N29</strain>
    </source>
</reference>
<dbReference type="AlphaFoldDB" id="A0A6N6MG19"/>
<evidence type="ECO:0000313" key="3">
    <source>
        <dbReference type="EMBL" id="KAB1068342.1"/>
    </source>
</evidence>
<keyword evidence="4" id="KW-1185">Reference proteome</keyword>
<dbReference type="RefSeq" id="WP_150938020.1">
    <property type="nucleotide sequence ID" value="NZ_WAAT01000037.1"/>
</dbReference>
<keyword evidence="2" id="KW-0812">Transmembrane</keyword>
<evidence type="ECO:0000256" key="1">
    <source>
        <dbReference type="SAM" id="MobiDB-lite"/>
    </source>
</evidence>
<name>A0A6N6MG19_9FLAO</name>
<dbReference type="Proteomes" id="UP000441333">
    <property type="component" value="Unassembled WGS sequence"/>
</dbReference>
<dbReference type="SUPFAM" id="SSF74653">
    <property type="entry name" value="TolA/TonB C-terminal domain"/>
    <property type="match status" value="1"/>
</dbReference>
<proteinExistence type="predicted"/>
<organism evidence="3 4">
    <name type="scientific">Pseudotamlana haliotis</name>
    <dbReference type="NCBI Taxonomy" id="2614804"/>
    <lineage>
        <taxon>Bacteria</taxon>
        <taxon>Pseudomonadati</taxon>
        <taxon>Bacteroidota</taxon>
        <taxon>Flavobacteriia</taxon>
        <taxon>Flavobacteriales</taxon>
        <taxon>Flavobacteriaceae</taxon>
        <taxon>Pseudotamlana</taxon>
    </lineage>
</organism>
<feature type="compositionally biased region" description="Basic and acidic residues" evidence="1">
    <location>
        <begin position="96"/>
        <end position="117"/>
    </location>
</feature>
<accession>A0A6N6MG19</accession>